<dbReference type="InterPro" id="IPR011055">
    <property type="entry name" value="Dup_hybrid_motif"/>
</dbReference>
<dbReference type="EMBL" id="RQGM01000044">
    <property type="protein sequence ID" value="TGL83885.1"/>
    <property type="molecule type" value="Genomic_DNA"/>
</dbReference>
<dbReference type="RefSeq" id="WP_135568883.1">
    <property type="nucleotide sequence ID" value="NZ_RQGK01000043.1"/>
</dbReference>
<comment type="caution">
    <text evidence="3">The sequence shown here is derived from an EMBL/GenBank/DDBJ whole genome shotgun (WGS) entry which is preliminary data.</text>
</comment>
<feature type="domain" description="M23ase beta-sheet core" evidence="2">
    <location>
        <begin position="155"/>
        <end position="251"/>
    </location>
</feature>
<dbReference type="InterPro" id="IPR016047">
    <property type="entry name" value="M23ase_b-sheet_dom"/>
</dbReference>
<evidence type="ECO:0000313" key="4">
    <source>
        <dbReference type="Proteomes" id="UP000297613"/>
    </source>
</evidence>
<keyword evidence="1" id="KW-0732">Signal</keyword>
<dbReference type="AlphaFoldDB" id="A0A6N4QT97"/>
<protein>
    <submittedName>
        <fullName evidence="3">M23 family metallopeptidase</fullName>
    </submittedName>
</protein>
<feature type="chain" id="PRO_5044426128" evidence="1">
    <location>
        <begin position="21"/>
        <end position="398"/>
    </location>
</feature>
<dbReference type="GO" id="GO:0004222">
    <property type="term" value="F:metalloendopeptidase activity"/>
    <property type="evidence" value="ECO:0007669"/>
    <property type="project" value="TreeGrafter"/>
</dbReference>
<dbReference type="Pfam" id="PF01551">
    <property type="entry name" value="Peptidase_M23"/>
    <property type="match status" value="1"/>
</dbReference>
<gene>
    <name evidence="3" type="ORF">EHQ83_12425</name>
</gene>
<dbReference type="SUPFAM" id="SSF51261">
    <property type="entry name" value="Duplicated hybrid motif"/>
    <property type="match status" value="1"/>
</dbReference>
<dbReference type="InterPro" id="IPR050570">
    <property type="entry name" value="Cell_wall_metabolism_enzyme"/>
</dbReference>
<name>A0A6N4QT97_9LEPT</name>
<evidence type="ECO:0000259" key="2">
    <source>
        <dbReference type="Pfam" id="PF01551"/>
    </source>
</evidence>
<accession>A0A6N4QT97</accession>
<feature type="signal peptide" evidence="1">
    <location>
        <begin position="1"/>
        <end position="20"/>
    </location>
</feature>
<dbReference type="CDD" id="cd12797">
    <property type="entry name" value="M23_peptidase"/>
    <property type="match status" value="1"/>
</dbReference>
<evidence type="ECO:0000256" key="1">
    <source>
        <dbReference type="SAM" id="SignalP"/>
    </source>
</evidence>
<dbReference type="Gene3D" id="2.70.70.10">
    <property type="entry name" value="Glucose Permease (Domain IIA)"/>
    <property type="match status" value="1"/>
</dbReference>
<organism evidence="3 4">
    <name type="scientific">Leptospira yasudae</name>
    <dbReference type="NCBI Taxonomy" id="2202201"/>
    <lineage>
        <taxon>Bacteria</taxon>
        <taxon>Pseudomonadati</taxon>
        <taxon>Spirochaetota</taxon>
        <taxon>Spirochaetia</taxon>
        <taxon>Leptospirales</taxon>
        <taxon>Leptospiraceae</taxon>
        <taxon>Leptospira</taxon>
    </lineage>
</organism>
<sequence>MRSLACVLFLSFFSIWNLSAQPGDLKGECKPKNWICVLTRTENNKVEFYVQNKTPSGEYPFVVYFNFTTLENFESDVALPFHFVSKGSPEPKKILTLSYIDSNKAGSYSSSIYIKAGDINAPKNKDIVYRLPFETASRVGQGYNGKSTHAGELPYAIDFSLPEGSLILAAREGLVIAAEDKFRSGGTTSYFKDKANYIRILHKDGSIAEYGHLRYKGVLVPIGKIVQSGEKIGLSGNTGFSSAPHLHFHVLRPTMSFQGLETFPTNFETDEGILGELKRGVVYWNPSSSLPAGKLFFEKDLKICSEVEHNKLVECEEKFNPRKRIFVSIEIRKPAKYDLQIEFCDPNLHCKRIDWILQPESKVSVSYLNWSLFPQQPGKYKIQVINDIEIIKTWVVER</sequence>
<dbReference type="Proteomes" id="UP000297613">
    <property type="component" value="Unassembled WGS sequence"/>
</dbReference>
<evidence type="ECO:0000313" key="3">
    <source>
        <dbReference type="EMBL" id="TGL83885.1"/>
    </source>
</evidence>
<dbReference type="PANTHER" id="PTHR21666:SF270">
    <property type="entry name" value="MUREIN HYDROLASE ACTIVATOR ENVC"/>
    <property type="match status" value="1"/>
</dbReference>
<reference evidence="3 4" key="1">
    <citation type="journal article" date="2019" name="PLoS Negl. Trop. Dis.">
        <title>Revisiting the worldwide diversity of Leptospira species in the environment.</title>
        <authorList>
            <person name="Vincent A.T."/>
            <person name="Schiettekatte O."/>
            <person name="Bourhy P."/>
            <person name="Veyrier F.J."/>
            <person name="Picardeau M."/>
        </authorList>
    </citation>
    <scope>NUCLEOTIDE SEQUENCE [LARGE SCALE GENOMIC DNA]</scope>
    <source>
        <strain evidence="3 4">201702445</strain>
    </source>
</reference>
<proteinExistence type="predicted"/>
<dbReference type="PANTHER" id="PTHR21666">
    <property type="entry name" value="PEPTIDASE-RELATED"/>
    <property type="match status" value="1"/>
</dbReference>